<dbReference type="AlphaFoldDB" id="A0A9P0JUR4"/>
<name>A0A9P0JUR4_ACAOB</name>
<protein>
    <recommendedName>
        <fullName evidence="1">DUF8207 domain-containing protein</fullName>
    </recommendedName>
</protein>
<evidence type="ECO:0000313" key="2">
    <source>
        <dbReference type="EMBL" id="CAH1960963.1"/>
    </source>
</evidence>
<evidence type="ECO:0000259" key="1">
    <source>
        <dbReference type="Pfam" id="PF26634"/>
    </source>
</evidence>
<gene>
    <name evidence="2" type="ORF">ACAOBT_LOCUS3904</name>
</gene>
<keyword evidence="3" id="KW-1185">Reference proteome</keyword>
<dbReference type="Pfam" id="PF26634">
    <property type="entry name" value="DUF8207"/>
    <property type="match status" value="1"/>
</dbReference>
<organism evidence="2 3">
    <name type="scientific">Acanthoscelides obtectus</name>
    <name type="common">Bean weevil</name>
    <name type="synonym">Bruchus obtectus</name>
    <dbReference type="NCBI Taxonomy" id="200917"/>
    <lineage>
        <taxon>Eukaryota</taxon>
        <taxon>Metazoa</taxon>
        <taxon>Ecdysozoa</taxon>
        <taxon>Arthropoda</taxon>
        <taxon>Hexapoda</taxon>
        <taxon>Insecta</taxon>
        <taxon>Pterygota</taxon>
        <taxon>Neoptera</taxon>
        <taxon>Endopterygota</taxon>
        <taxon>Coleoptera</taxon>
        <taxon>Polyphaga</taxon>
        <taxon>Cucujiformia</taxon>
        <taxon>Chrysomeloidea</taxon>
        <taxon>Chrysomelidae</taxon>
        <taxon>Bruchinae</taxon>
        <taxon>Bruchini</taxon>
        <taxon>Acanthoscelides</taxon>
    </lineage>
</organism>
<reference evidence="2" key="1">
    <citation type="submission" date="2022-03" db="EMBL/GenBank/DDBJ databases">
        <authorList>
            <person name="Sayadi A."/>
        </authorList>
    </citation>
    <scope>NUCLEOTIDE SEQUENCE</scope>
</reference>
<dbReference type="InterPro" id="IPR058520">
    <property type="entry name" value="DUF8207"/>
</dbReference>
<feature type="domain" description="DUF8207" evidence="1">
    <location>
        <begin position="143"/>
        <end position="204"/>
    </location>
</feature>
<comment type="caution">
    <text evidence="2">The sequence shown here is derived from an EMBL/GenBank/DDBJ whole genome shotgun (WGS) entry which is preliminary data.</text>
</comment>
<dbReference type="OrthoDB" id="6775587at2759"/>
<proteinExistence type="predicted"/>
<evidence type="ECO:0000313" key="3">
    <source>
        <dbReference type="Proteomes" id="UP001152888"/>
    </source>
</evidence>
<dbReference type="PANTHER" id="PTHR35374">
    <property type="entry name" value="CYCLIN-DEPENDENT KINASE 11A-LIKE"/>
    <property type="match status" value="1"/>
</dbReference>
<dbReference type="PANTHER" id="PTHR35374:SF1">
    <property type="entry name" value="PROTEIN KINASE DOMAIN-CONTAINING PROTEIN"/>
    <property type="match status" value="1"/>
</dbReference>
<accession>A0A9P0JUR4</accession>
<dbReference type="EMBL" id="CAKOFQ010006691">
    <property type="protein sequence ID" value="CAH1960963.1"/>
    <property type="molecule type" value="Genomic_DNA"/>
</dbReference>
<dbReference type="Proteomes" id="UP001152888">
    <property type="component" value="Unassembled WGS sequence"/>
</dbReference>
<sequence length="330" mass="37799">MDQKLAKELVKTRKAVKQKYLTVKSDIAATERELQQQFKPISEPFQKLLSKRYLPPVNYSFLEDAYSNLPEPHRSQDVSTVEELTPNATVFETENQQINESVARVAQEFHQLIDTPAYQEYLEGFHPVPRKYVDESIRGNEREFDRYYGLTHDIVSDKFQLGKSPVTLDGANIVVENVTYPGTPGLYELLFKKEPIGYKQSDLDHCRIKMPIDKFGRHMLRSKKTDTAAIFSTFLRSNLSSVCVVPIYSSTSNEQFYTFNDNSKDYIVHVTGIVDSINVPPKLRVTIGLNSLTDNTPLTKGDILHFFTSKEPRPEQLIANIVMRCPLIQQ</sequence>